<dbReference type="Proteomes" id="UP000309550">
    <property type="component" value="Unassembled WGS sequence"/>
</dbReference>
<comment type="caution">
    <text evidence="2">The sequence shown here is derived from an EMBL/GenBank/DDBJ whole genome shotgun (WGS) entry which is preliminary data.</text>
</comment>
<dbReference type="InterPro" id="IPR056644">
    <property type="entry name" value="DUF7742"/>
</dbReference>
<organism evidence="2 3">
    <name type="scientific">Sulfitobacter sabulilitoris</name>
    <dbReference type="NCBI Taxonomy" id="2562655"/>
    <lineage>
        <taxon>Bacteria</taxon>
        <taxon>Pseudomonadati</taxon>
        <taxon>Pseudomonadota</taxon>
        <taxon>Alphaproteobacteria</taxon>
        <taxon>Rhodobacterales</taxon>
        <taxon>Roseobacteraceae</taxon>
        <taxon>Sulfitobacter</taxon>
    </lineage>
</organism>
<dbReference type="Pfam" id="PF24891">
    <property type="entry name" value="DUF7742"/>
    <property type="match status" value="1"/>
</dbReference>
<evidence type="ECO:0000259" key="1">
    <source>
        <dbReference type="Pfam" id="PF24891"/>
    </source>
</evidence>
<feature type="domain" description="DUF7742" evidence="1">
    <location>
        <begin position="2"/>
        <end position="86"/>
    </location>
</feature>
<proteinExistence type="predicted"/>
<accession>A0A5S3PL82</accession>
<name>A0A5S3PL82_9RHOB</name>
<dbReference type="EMBL" id="VANS01000001">
    <property type="protein sequence ID" value="TMM54320.1"/>
    <property type="molecule type" value="Genomic_DNA"/>
</dbReference>
<evidence type="ECO:0000313" key="2">
    <source>
        <dbReference type="EMBL" id="TMM54320.1"/>
    </source>
</evidence>
<evidence type="ECO:0000313" key="3">
    <source>
        <dbReference type="Proteomes" id="UP000309550"/>
    </source>
</evidence>
<sequence>MRPLMHGDITHAARALLAVPRLARVHVCGDLMRRADWADCYRKRLGRPHPSWGNGTLAAAARSRPIARERTLDDLEYCRCVALVLAGIMARKQVRAARCRG</sequence>
<keyword evidence="3" id="KW-1185">Reference proteome</keyword>
<protein>
    <recommendedName>
        <fullName evidence="1">DUF7742 domain-containing protein</fullName>
    </recommendedName>
</protein>
<dbReference type="RefSeq" id="WP_138660492.1">
    <property type="nucleotide sequence ID" value="NZ_VANS01000001.1"/>
</dbReference>
<reference evidence="2 3" key="1">
    <citation type="submission" date="2019-05" db="EMBL/GenBank/DDBJ databases">
        <title>Sulfitobacter sabulilitoris sp. nov., isolated from a marine sand.</title>
        <authorList>
            <person name="Yoon J.-H."/>
        </authorList>
    </citation>
    <scope>NUCLEOTIDE SEQUENCE [LARGE SCALE GENOMIC DNA]</scope>
    <source>
        <strain evidence="2 3">HSMS-29</strain>
    </source>
</reference>
<dbReference type="OrthoDB" id="7863415at2"/>
<gene>
    <name evidence="2" type="ORF">FDT80_01610</name>
</gene>
<dbReference type="AlphaFoldDB" id="A0A5S3PL82"/>